<feature type="region of interest" description="Disordered" evidence="2">
    <location>
        <begin position="2035"/>
        <end position="2093"/>
    </location>
</feature>
<dbReference type="Proteomes" id="UP001230188">
    <property type="component" value="Unassembled WGS sequence"/>
</dbReference>
<name>A0AAD7UCK0_9STRA</name>
<feature type="transmembrane region" description="Helical" evidence="3">
    <location>
        <begin position="889"/>
        <end position="921"/>
    </location>
</feature>
<feature type="transmembrane region" description="Helical" evidence="3">
    <location>
        <begin position="295"/>
        <end position="317"/>
    </location>
</feature>
<feature type="transmembrane region" description="Helical" evidence="3">
    <location>
        <begin position="207"/>
        <end position="228"/>
    </location>
</feature>
<feature type="compositionally biased region" description="Basic and acidic residues" evidence="2">
    <location>
        <begin position="2068"/>
        <end position="2077"/>
    </location>
</feature>
<dbReference type="PANTHER" id="PTHR13018:SF135">
    <property type="entry name" value="CSC1_OSCA1-LIKE 7TM REGION DOMAIN-CONTAINING PROTEIN"/>
    <property type="match status" value="1"/>
</dbReference>
<dbReference type="GO" id="GO:0005227">
    <property type="term" value="F:calcium-activated cation channel activity"/>
    <property type="evidence" value="ECO:0007669"/>
    <property type="project" value="InterPro"/>
</dbReference>
<feature type="region of interest" description="Disordered" evidence="2">
    <location>
        <begin position="1840"/>
        <end position="1862"/>
    </location>
</feature>
<feature type="region of interest" description="Disordered" evidence="2">
    <location>
        <begin position="1490"/>
        <end position="1522"/>
    </location>
</feature>
<dbReference type="GO" id="GO:0005886">
    <property type="term" value="C:plasma membrane"/>
    <property type="evidence" value="ECO:0007669"/>
    <property type="project" value="TreeGrafter"/>
</dbReference>
<reference evidence="4" key="1">
    <citation type="submission" date="2023-01" db="EMBL/GenBank/DDBJ databases">
        <title>Metagenome sequencing of chrysophaentin producing Chrysophaeum taylorii.</title>
        <authorList>
            <person name="Davison J."/>
            <person name="Bewley C."/>
        </authorList>
    </citation>
    <scope>NUCLEOTIDE SEQUENCE</scope>
    <source>
        <strain evidence="4">NIES-1699</strain>
    </source>
</reference>
<sequence length="2093" mass="233767">MNVGSQRRGLASTVAMVPTLSFRALRTESASTLIKQFQQEEAAVVDNEVPEESGPSTPQGGPILERLEDLLAETAIYAVGDDQKAAVWKPPSLQIALEERRRSLWREGKAALETPLRAMGEMGIGIELYFFLMREVAKLFTALTVLHLPAMLLNARTFECTGDFRISSCYASSSSSRSFFIPRMSLGDACPSGVKRMFGVIEPSPKALGMVYCVVQLATALLVIVFTIDMHRHMSERLNELQLQHAQVSQFSVLVTNLPPDTDEPELVRHFHRRYDLSRPQVAYPIYGLDVRGTALLSGILGGSAAFVVQLIAAAILRARYPVMGRKAFWSMSVSNAFVFAAIIGVPPLKEEHAMMRSRREKQLLGMLGRRRRRKNANAAAAPWRRVPKASTLWMMRSPSPKSVKDIEHLRVVPRLNHNGHRKNHARYLDKWVADVAMIRSNGELIRQYMDLRNLWGQVQCSRASVRRWSEHYGPVPNMHRCRTALNRLELLVERMKDAQRELSRSVDRKGIDETTGAFVTFEHEWSAYRCVQDYAHSRSSLLRNYFQPINLRLHRKKRISSSQKNLARTTSKSNDEFAVETDSPHFHTTSLPIAVKAAASPDDVLWENLGVPGRVKNVRRLTTILLSGVLLAFTSAVVRAKIVARARVTIPTERGCREALAMHLGYYPSNSTCDLIDMLYANASFACPGSKNFLGLRGVHYARVDDTDPDCRGDCAVCRVFLRERVIVKWVDRLLIVVIVLVNFLLELIFSLFSKFERHNSVSSSLVNTAVKTFLLSFLNTAMLVPLYNMQCSNQDAWAQFGLSWFCRYVLLGSHSGFSRTWYSEVGTTIVQTVVLNMVVNIISRLYMVLIQDPLLNWFQIDSCVTQNQLNKLLQPRRFDIDHRYSFAFTYILCTLVYCAGLPMLIPLSAAYFWTSYFVDRYLVLRRYKQPPSYDAKLSKLLLKLLPAAAVSHLFMASFMLSNQNIVVSGSIDDWRQRVWLAAWYVDFVSHILGSSSARSLSRICVAPLFVTALTAVAYKVLVVLSDVYNPELLPIPFFHTARRTRRYLERCVAADDHLDSPNTPARASELMDVVLEKRLLETVGGACSAITNIGTHIKNLSHMESATLTPSRRNRLKQSFTIGFWRHRYPRKVKPEESGHDETPKSPDQNQQQEQPRYKRLLEKVLVSTIRSSNGGRHDLHAATRSDVRSWTEDNAIDAIDAGWRKVHEKNLSSKTIDESEAHVVEDTDTLLLPNTPSKVKTMLSSPRAAGVVELERVHIEGHRKGKVMRTWEIIVAERRLSSYDIISNPNYRLALEFLESVGTFRPKRELVKDIGIFKEQLVRLNDRVRRQAMERALSQKLQSMRVERFRRRELCRAVCDRLVQHVELREAQRSVRQSQRTLALAVKARVRAEARVVLEACCAKVEQIAALNAHRAACRAVTLLRAKRDREAVAGTLDTCVAAVELRFVHKRSRQLRELASSTEVAAVVASCVGQVEARIAGDEASRLRKERDRMRRKLKRHTSAPAAAQRTEQPRQNERLDVLERALEESKALTASYARMAEHQFAMLHAAPPATTPAPESEAPRTPPHIRERIRALELECAEARRTAQAAQAAQTVHQTQATQPFITTKRKELSPRTCAAVKSASEAERVASAALGERDAAIAACKAQRYRALEERDCAVLQSHEAERLALAAYAESRAAEEEQKRAAAEAREALALAAAASEEAETARREREAAIFEARESARLVEFAAAEAARADAQHAEAVATIDVRDEARDATARQLATTLDAAAVVANAAVRERDVVEACASMTKDALRAAEAAALAAMRHAERHEASAAELEARLVATTRDLGKQLESLQRRASEQATRIDAETSRHESEQAAARATLANHAADLDAQRQARARAELELVQVRKRLELEYDAEVAKMRRAKADAQARADHATREANRASTDVEIASARIANLSADRDAAHRANADAQQRLLETQNLLHAALNRLPAHELDTILAGASVSRGHLPFDALPARASILATAPPPNQTTSSVSLKHPSHLAAALHGPPKVIAPDVSDPPPPDASSSSSSRQGGGVVFLQHTGHDRRREPTAFDSAAWGSGWFPGSQ</sequence>
<dbReference type="EMBL" id="JAQMWT010000393">
    <property type="protein sequence ID" value="KAJ8601959.1"/>
    <property type="molecule type" value="Genomic_DNA"/>
</dbReference>
<feature type="region of interest" description="Disordered" evidence="2">
    <location>
        <begin position="1136"/>
        <end position="1159"/>
    </location>
</feature>
<evidence type="ECO:0008006" key="6">
    <source>
        <dbReference type="Google" id="ProtNLM"/>
    </source>
</evidence>
<feature type="compositionally biased region" description="Basic and acidic residues" evidence="2">
    <location>
        <begin position="1840"/>
        <end position="1861"/>
    </location>
</feature>
<protein>
    <recommendedName>
        <fullName evidence="6">CSC1/OSCA1-like cytosolic domain-containing protein</fullName>
    </recommendedName>
</protein>
<feature type="coiled-coil region" evidence="1">
    <location>
        <begin position="482"/>
        <end position="509"/>
    </location>
</feature>
<feature type="transmembrane region" description="Helical" evidence="3">
    <location>
        <begin position="766"/>
        <end position="786"/>
    </location>
</feature>
<dbReference type="PANTHER" id="PTHR13018">
    <property type="entry name" value="PROBABLE MEMBRANE PROTEIN DUF221-RELATED"/>
    <property type="match status" value="1"/>
</dbReference>
<dbReference type="InterPro" id="IPR045122">
    <property type="entry name" value="Csc1-like"/>
</dbReference>
<proteinExistence type="predicted"/>
<keyword evidence="1" id="KW-0175">Coiled coil</keyword>
<feature type="transmembrane region" description="Helical" evidence="3">
    <location>
        <begin position="625"/>
        <end position="645"/>
    </location>
</feature>
<comment type="caution">
    <text evidence="4">The sequence shown here is derived from an EMBL/GenBank/DDBJ whole genome shotgun (WGS) entry which is preliminary data.</text>
</comment>
<keyword evidence="3" id="KW-0812">Transmembrane</keyword>
<evidence type="ECO:0000256" key="2">
    <source>
        <dbReference type="SAM" id="MobiDB-lite"/>
    </source>
</evidence>
<accession>A0AAD7UCK0</accession>
<feature type="transmembrane region" description="Helical" evidence="3">
    <location>
        <begin position="329"/>
        <end position="349"/>
    </location>
</feature>
<feature type="coiled-coil region" evidence="1">
    <location>
        <begin position="1677"/>
        <end position="1716"/>
    </location>
</feature>
<organism evidence="4 5">
    <name type="scientific">Chrysophaeum taylorii</name>
    <dbReference type="NCBI Taxonomy" id="2483200"/>
    <lineage>
        <taxon>Eukaryota</taxon>
        <taxon>Sar</taxon>
        <taxon>Stramenopiles</taxon>
        <taxon>Ochrophyta</taxon>
        <taxon>Pelagophyceae</taxon>
        <taxon>Pelagomonadales</taxon>
        <taxon>Pelagomonadaceae</taxon>
        <taxon>Chrysophaeum</taxon>
    </lineage>
</organism>
<evidence type="ECO:0000313" key="4">
    <source>
        <dbReference type="EMBL" id="KAJ8601959.1"/>
    </source>
</evidence>
<evidence type="ECO:0000256" key="3">
    <source>
        <dbReference type="SAM" id="Phobius"/>
    </source>
</evidence>
<feature type="compositionally biased region" description="Basic and acidic residues" evidence="2">
    <location>
        <begin position="1136"/>
        <end position="1147"/>
    </location>
</feature>
<feature type="compositionally biased region" description="Polar residues" evidence="2">
    <location>
        <begin position="1148"/>
        <end position="1157"/>
    </location>
</feature>
<feature type="transmembrane region" description="Helical" evidence="3">
    <location>
        <begin position="735"/>
        <end position="754"/>
    </location>
</feature>
<evidence type="ECO:0000256" key="1">
    <source>
        <dbReference type="SAM" id="Coils"/>
    </source>
</evidence>
<feature type="coiled-coil region" evidence="1">
    <location>
        <begin position="1869"/>
        <end position="1974"/>
    </location>
</feature>
<gene>
    <name evidence="4" type="ORF">CTAYLR_004449</name>
</gene>
<evidence type="ECO:0000313" key="5">
    <source>
        <dbReference type="Proteomes" id="UP001230188"/>
    </source>
</evidence>
<keyword evidence="3" id="KW-0472">Membrane</keyword>
<keyword evidence="3" id="KW-1133">Transmembrane helix</keyword>
<keyword evidence="5" id="KW-1185">Reference proteome</keyword>